<keyword evidence="3" id="KW-0378">Hydrolase</keyword>
<sequence>MILCISSCLLVGFVCPPRRSLNDFVYGYLWLMAGKSRRFPAARSSLWRNRNRVTLVISHMLDPEHGKRYEEWLGKIMPVAAEFPGHLGANVIRPGAGQNLWSVIIRFDTIEHLYAWTQSETRRELVAEIAPLLNEGDRTEVRTEPAFWFTPPAANVRQPLRWKQFLITLLVIFPSTNLVPWLTGMLLPSMRGSLPLHLINDACVVRAGGLVLDAHRDPPVCWLVKEKLSQPPQGERYVTTATLILTHGRIHTLDRQNPLADAVAIADGKILAAGSHDRIMSFAGEGTQIVDLQGYTAIPGLNDSHLHLIRGGLNYNLELRWEGVPSLADALRMLKEQADRTPSPQWVRVVGGWSEFQFAERRMPTLEELNQAAPDTPVFVLHLYDRALLNRAALKAVGYTKETPDPAGGEIVRDSNGNPTGMLIARPNAMILYATLAKGPKLPLELQVNSTRQFMRELNRLGLTSAIDAGGGFQNYPEDYEIIEQLHANQQMTVRIAYNLFTQRPKQELDDFERWTDMLKPGQGTDFFRANGAGEMLVFSAADFEDFLQPRPDLPAGMEDELERVVHHLVEHRWPFRLHATYDESISRMLDVFEKVNREIPFNGLHWFFDHAETITERNIERVKALGGGIAVQHRMAFQGEYFVDRYGIDAVKHTPPVAKMLEMEVPVGLGTDATRVASYNPWTALYWLVSGRTVGGMAMYDESNRLPRDVALELWTAGSAWFSSEQGKKGRIEQDQLADLVVLSKDYFSVPEEEIKGIESVLTVVDGKVVYAAGHFSPLAPPPIPVLPEWSPVVKVPGHYRSAPPAAAKIGAIVQMHQCCGSCGVHGHQHDIARRSSIPVADEQAFWGVLGCSCFAF</sequence>
<dbReference type="InterPro" id="IPR013108">
    <property type="entry name" value="Amidohydro_3"/>
</dbReference>
<reference evidence="3 4" key="1">
    <citation type="submission" date="2019-04" db="EMBL/GenBank/DDBJ databases">
        <authorList>
            <consortium name="Pathogen Informatics"/>
        </authorList>
    </citation>
    <scope>NUCLEOTIDE SEQUENCE [LARGE SCALE GENOMIC DNA]</scope>
    <source>
        <strain evidence="3 4">NCTC9185</strain>
    </source>
</reference>
<dbReference type="PANTHER" id="PTHR22642:SF21">
    <property type="entry name" value="PERIPLASMIC PROTEIN"/>
    <property type="match status" value="1"/>
</dbReference>
<evidence type="ECO:0000313" key="3">
    <source>
        <dbReference type="EMBL" id="VTN14444.1"/>
    </source>
</evidence>
<dbReference type="InterPro" id="IPR011008">
    <property type="entry name" value="Dimeric_a/b-barrel"/>
</dbReference>
<dbReference type="InterPro" id="IPR032466">
    <property type="entry name" value="Metal_Hydrolase"/>
</dbReference>
<dbReference type="SUPFAM" id="SSF54909">
    <property type="entry name" value="Dimeric alpha+beta barrel"/>
    <property type="match status" value="1"/>
</dbReference>
<protein>
    <submittedName>
        <fullName evidence="3">N-substituted formamide deformylase</fullName>
        <ecNumber evidence="3">3.5.1.91</ecNumber>
    </submittedName>
</protein>
<dbReference type="InterPro" id="IPR033932">
    <property type="entry name" value="YtcJ-like"/>
</dbReference>
<dbReference type="Pfam" id="PF03992">
    <property type="entry name" value="ABM"/>
    <property type="match status" value="1"/>
</dbReference>
<feature type="domain" description="ABM" evidence="1">
    <location>
        <begin position="53"/>
        <end position="126"/>
    </location>
</feature>
<evidence type="ECO:0000259" key="2">
    <source>
        <dbReference type="Pfam" id="PF07969"/>
    </source>
</evidence>
<dbReference type="PANTHER" id="PTHR22642">
    <property type="entry name" value="IMIDAZOLONEPROPIONASE"/>
    <property type="match status" value="1"/>
</dbReference>
<evidence type="ECO:0000313" key="4">
    <source>
        <dbReference type="Proteomes" id="UP000339249"/>
    </source>
</evidence>
<dbReference type="Gene3D" id="3.10.310.70">
    <property type="match status" value="1"/>
</dbReference>
<organism evidence="3 4">
    <name type="scientific">Raoultella terrigena</name>
    <name type="common">Klebsiella terrigena</name>
    <dbReference type="NCBI Taxonomy" id="577"/>
    <lineage>
        <taxon>Bacteria</taxon>
        <taxon>Pseudomonadati</taxon>
        <taxon>Pseudomonadota</taxon>
        <taxon>Gammaproteobacteria</taxon>
        <taxon>Enterobacterales</taxon>
        <taxon>Enterobacteriaceae</taxon>
        <taxon>Klebsiella/Raoultella group</taxon>
        <taxon>Raoultella</taxon>
    </lineage>
</organism>
<name>A0A4V6J2L1_RAOTE</name>
<accession>A0A4V6J2L1</accession>
<dbReference type="InterPro" id="IPR011059">
    <property type="entry name" value="Metal-dep_hydrolase_composite"/>
</dbReference>
<dbReference type="Gene3D" id="3.20.20.140">
    <property type="entry name" value="Metal-dependent hydrolases"/>
    <property type="match status" value="1"/>
</dbReference>
<dbReference type="SUPFAM" id="SSF51556">
    <property type="entry name" value="Metallo-dependent hydrolases"/>
    <property type="match status" value="1"/>
</dbReference>
<dbReference type="Gene3D" id="2.30.40.10">
    <property type="entry name" value="Urease, subunit C, domain 1"/>
    <property type="match status" value="1"/>
</dbReference>
<dbReference type="Gene3D" id="3.30.70.100">
    <property type="match status" value="1"/>
</dbReference>
<dbReference type="InterPro" id="IPR007138">
    <property type="entry name" value="ABM_dom"/>
</dbReference>
<dbReference type="Pfam" id="PF07969">
    <property type="entry name" value="Amidohydro_3"/>
    <property type="match status" value="1"/>
</dbReference>
<dbReference type="Proteomes" id="UP000339249">
    <property type="component" value="Unassembled WGS sequence"/>
</dbReference>
<dbReference type="SUPFAM" id="SSF51338">
    <property type="entry name" value="Composite domain of metallo-dependent hydrolases"/>
    <property type="match status" value="1"/>
</dbReference>
<dbReference type="EMBL" id="CABDVU010000001">
    <property type="protein sequence ID" value="VTN14444.1"/>
    <property type="molecule type" value="Genomic_DNA"/>
</dbReference>
<proteinExistence type="predicted"/>
<evidence type="ECO:0000259" key="1">
    <source>
        <dbReference type="Pfam" id="PF03992"/>
    </source>
</evidence>
<feature type="domain" description="Amidohydrolase 3" evidence="2">
    <location>
        <begin position="288"/>
        <end position="772"/>
    </location>
</feature>
<dbReference type="CDD" id="cd01300">
    <property type="entry name" value="YtcJ_like"/>
    <property type="match status" value="1"/>
</dbReference>
<gene>
    <name evidence="3" type="primary">nfdA_3</name>
    <name evidence="3" type="ORF">NCTC9185_06506</name>
</gene>
<dbReference type="EC" id="3.5.1.91" evidence="3"/>
<dbReference type="GO" id="GO:0016810">
    <property type="term" value="F:hydrolase activity, acting on carbon-nitrogen (but not peptide) bonds"/>
    <property type="evidence" value="ECO:0007669"/>
    <property type="project" value="InterPro"/>
</dbReference>
<dbReference type="AlphaFoldDB" id="A0A4V6J2L1"/>